<dbReference type="GeneID" id="77844651"/>
<dbReference type="Gene3D" id="3.40.50.2000">
    <property type="entry name" value="Glycogen Phosphorylase B"/>
    <property type="match status" value="2"/>
</dbReference>
<evidence type="ECO:0000313" key="4">
    <source>
        <dbReference type="EMBL" id="MDB0579886.1"/>
    </source>
</evidence>
<dbReference type="EMBL" id="JXII01000003">
    <property type="protein sequence ID" value="KIH71162.1"/>
    <property type="molecule type" value="Genomic_DNA"/>
</dbReference>
<name>A0A0C2E757_9STAP</name>
<dbReference type="PANTHER" id="PTHR45947">
    <property type="entry name" value="SULFOQUINOVOSYL TRANSFERASE SQD2"/>
    <property type="match status" value="1"/>
</dbReference>
<evidence type="ECO:0000259" key="1">
    <source>
        <dbReference type="Pfam" id="PF00534"/>
    </source>
</evidence>
<dbReference type="PANTHER" id="PTHR45947:SF3">
    <property type="entry name" value="SULFOQUINOVOSYL TRANSFERASE SQD2"/>
    <property type="match status" value="1"/>
</dbReference>
<dbReference type="GO" id="GO:0016757">
    <property type="term" value="F:glycosyltransferase activity"/>
    <property type="evidence" value="ECO:0007669"/>
    <property type="project" value="InterPro"/>
</dbReference>
<dbReference type="AlphaFoldDB" id="A0A0C2E757"/>
<evidence type="ECO:0000313" key="3">
    <source>
        <dbReference type="EMBL" id="KIH71162.1"/>
    </source>
</evidence>
<dbReference type="InterPro" id="IPR028098">
    <property type="entry name" value="Glyco_trans_4-like_N"/>
</dbReference>
<dbReference type="Proteomes" id="UP000031546">
    <property type="component" value="Unassembled WGS sequence"/>
</dbReference>
<sequence length="378" mass="42862">MKIAIVTETFLPSTDGIVTRLTKAIDYFIREGHEVLVIAPDLGVYDYKGAKVVGVKPITFPFYRYRKWGVPSRKVYRELKKFQPDVVHAVNPILLATSAVKAAQKLDLPLVSSYHTHLPKYLDYYKVYKPAKPLLWWYIKRNHKNADLNLVTSKAIHDELAEQGIERLDIIPRGVDVIHRHPDYRDEEMRERLTGGKPSNKLLVFIGRIAVEKEIHKLLPLLEKRPDISLAIIGDGPARTDIEKRFKGTNTVFTGFIHGEELSKAFATGDAFIFPSVSETLGLVILESMASGLPVIGAKSGPTNEQVAHGVTGMLYENEDLDSMMEAVSVLEDEEKLETMRRNARNEALDYAWDKTSQRLIDFYMEARDRHSVGSRNM</sequence>
<reference evidence="4" key="3">
    <citation type="submission" date="2022-12" db="EMBL/GenBank/DDBJ databases">
        <title>Genome analysis and biological profiling of marine Salinicoccus roseus MOSEL-ME25.</title>
        <authorList>
            <person name="Mirza F.T."/>
            <person name="Xie Y."/>
            <person name="Shinwari Z.K."/>
        </authorList>
    </citation>
    <scope>NUCLEOTIDE SEQUENCE</scope>
    <source>
        <strain evidence="4">MOSEL-ME25</strain>
    </source>
</reference>
<dbReference type="OrthoDB" id="9802525at2"/>
<feature type="domain" description="Glycosyl transferase family 1" evidence="1">
    <location>
        <begin position="199"/>
        <end position="346"/>
    </location>
</feature>
<evidence type="ECO:0000313" key="6">
    <source>
        <dbReference type="Proteomes" id="UP000527860"/>
    </source>
</evidence>
<dbReference type="CDD" id="cd03814">
    <property type="entry name" value="GT4-like"/>
    <property type="match status" value="1"/>
</dbReference>
<reference evidence="3 5" key="1">
    <citation type="submission" date="2015-01" db="EMBL/GenBank/DDBJ databases">
        <title>Genome sequences of high lactate-tolerant strain Salinicoccus roseus W12 with industrial interest.</title>
        <authorList>
            <person name="Wang H."/>
            <person name="Yu B."/>
        </authorList>
    </citation>
    <scope>NUCLEOTIDE SEQUENCE [LARGE SCALE GENOMIC DNA]</scope>
    <source>
        <strain evidence="3 5">W12</strain>
    </source>
</reference>
<organism evidence="3 5">
    <name type="scientific">Salinicoccus roseus</name>
    <dbReference type="NCBI Taxonomy" id="45670"/>
    <lineage>
        <taxon>Bacteria</taxon>
        <taxon>Bacillati</taxon>
        <taxon>Bacillota</taxon>
        <taxon>Bacilli</taxon>
        <taxon>Bacillales</taxon>
        <taxon>Staphylococcaceae</taxon>
        <taxon>Salinicoccus</taxon>
    </lineage>
</organism>
<protein>
    <submittedName>
        <fullName evidence="3">Glycosyl transferase</fullName>
    </submittedName>
    <submittedName>
        <fullName evidence="4">Glycosyltransferase family 1 protein</fullName>
    </submittedName>
</protein>
<dbReference type="InterPro" id="IPR050194">
    <property type="entry name" value="Glycosyltransferase_grp1"/>
</dbReference>
<evidence type="ECO:0000313" key="5">
    <source>
        <dbReference type="Proteomes" id="UP000031546"/>
    </source>
</evidence>
<dbReference type="STRING" id="45670.SN16_03730"/>
<dbReference type="SUPFAM" id="SSF53756">
    <property type="entry name" value="UDP-Glycosyltransferase/glycogen phosphorylase"/>
    <property type="match status" value="1"/>
</dbReference>
<feature type="domain" description="Glycosyltransferase subfamily 4-like N-terminal" evidence="2">
    <location>
        <begin position="15"/>
        <end position="177"/>
    </location>
</feature>
<dbReference type="Pfam" id="PF13439">
    <property type="entry name" value="Glyco_transf_4"/>
    <property type="match status" value="1"/>
</dbReference>
<dbReference type="Pfam" id="PF00534">
    <property type="entry name" value="Glycos_transf_1"/>
    <property type="match status" value="1"/>
</dbReference>
<dbReference type="Proteomes" id="UP000527860">
    <property type="component" value="Unassembled WGS sequence"/>
</dbReference>
<gene>
    <name evidence="4" type="ORF">F7P68_0005055</name>
    <name evidence="3" type="ORF">SN16_03730</name>
</gene>
<proteinExistence type="predicted"/>
<comment type="caution">
    <text evidence="3">The sequence shown here is derived from an EMBL/GenBank/DDBJ whole genome shotgun (WGS) entry which is preliminary data.</text>
</comment>
<keyword evidence="3" id="KW-0808">Transferase</keyword>
<reference evidence="4" key="2">
    <citation type="submission" date="2020-04" db="EMBL/GenBank/DDBJ databases">
        <authorList>
            <person name="Tanveer F."/>
            <person name="Xie Y."/>
            <person name="Shinwari Z.K."/>
        </authorList>
    </citation>
    <scope>NUCLEOTIDE SEQUENCE</scope>
    <source>
        <strain evidence="4">MOSEL-ME25</strain>
    </source>
</reference>
<dbReference type="EMBL" id="JABEVU030000001">
    <property type="protein sequence ID" value="MDB0579886.1"/>
    <property type="molecule type" value="Genomic_DNA"/>
</dbReference>
<dbReference type="RefSeq" id="WP_040105286.1">
    <property type="nucleotide sequence ID" value="NZ_BMCA01000004.1"/>
</dbReference>
<evidence type="ECO:0000259" key="2">
    <source>
        <dbReference type="Pfam" id="PF13439"/>
    </source>
</evidence>
<accession>A0A0C2E757</accession>
<keyword evidence="6" id="KW-1185">Reference proteome</keyword>
<dbReference type="InterPro" id="IPR001296">
    <property type="entry name" value="Glyco_trans_1"/>
</dbReference>